<dbReference type="eggNOG" id="COG2715">
    <property type="taxonomic scope" value="Bacteria"/>
</dbReference>
<keyword evidence="1" id="KW-0812">Transmembrane</keyword>
<dbReference type="HOGENOM" id="CLU_089992_1_0_9"/>
<keyword evidence="1" id="KW-1133">Transmembrane helix</keyword>
<reference evidence="3 4" key="2">
    <citation type="journal article" date="2011" name="Stand. Genomic Sci.">
        <title>Complete genome sequence of Mahella australiensis type strain (50-1 BON).</title>
        <authorList>
            <person name="Sikorski J."/>
            <person name="Teshima H."/>
            <person name="Nolan M."/>
            <person name="Lucas S."/>
            <person name="Hammon N."/>
            <person name="Deshpande S."/>
            <person name="Cheng J.F."/>
            <person name="Pitluck S."/>
            <person name="Liolios K."/>
            <person name="Pagani I."/>
            <person name="Ivanova N."/>
            <person name="Huntemann M."/>
            <person name="Mavromatis K."/>
            <person name="Ovchinikova G."/>
            <person name="Pati A."/>
            <person name="Tapia R."/>
            <person name="Han C."/>
            <person name="Goodwin L."/>
            <person name="Chen A."/>
            <person name="Palaniappan K."/>
            <person name="Land M."/>
            <person name="Hauser L."/>
            <person name="Ngatchou-Djao O.D."/>
            <person name="Rohde M."/>
            <person name="Pukall R."/>
            <person name="Spring S."/>
            <person name="Abt B."/>
            <person name="Goker M."/>
            <person name="Detter J.C."/>
            <person name="Woyke T."/>
            <person name="Bristow J."/>
            <person name="Markowitz V."/>
            <person name="Hugenholtz P."/>
            <person name="Eisen J.A."/>
            <person name="Kyrpides N.C."/>
            <person name="Klenk H.P."/>
            <person name="Lapidus A."/>
        </authorList>
    </citation>
    <scope>NUCLEOTIDE SEQUENCE [LARGE SCALE GENOMIC DNA]</scope>
    <source>
        <strain evidence="4">DSM 15567 / CIP 107919 / 50-1 BON</strain>
    </source>
</reference>
<feature type="domain" description="Nucleoside transporter/FeoB GTPase Gate" evidence="2">
    <location>
        <begin position="44"/>
        <end position="152"/>
    </location>
</feature>
<evidence type="ECO:0000259" key="2">
    <source>
        <dbReference type="Pfam" id="PF07670"/>
    </source>
</evidence>
<dbReference type="Pfam" id="PF07670">
    <property type="entry name" value="Gate"/>
    <property type="match status" value="1"/>
</dbReference>
<gene>
    <name evidence="3" type="ordered locus">Mahau_2381</name>
</gene>
<feature type="transmembrane region" description="Helical" evidence="1">
    <location>
        <begin position="33"/>
        <end position="54"/>
    </location>
</feature>
<sequence>MINAVWAVMLAVGIIVGLLNGRADAVTKAAIDGASQAVVISFGLIGAYGLWLGIMEIAQRARLIDALSRVMRPVLHILFPHVPKGHPAMGAISMNVIANVLGLGNAATPLGIKAMQHLQQLNPHKETISDDMAMLVVVNAASLQLIPTTVIAMRSSAGSSDPAGIIGTTLITTFCAAVVGICAAKILEKAIY</sequence>
<feature type="transmembrane region" description="Helical" evidence="1">
    <location>
        <begin position="165"/>
        <end position="187"/>
    </location>
</feature>
<dbReference type="InterPro" id="IPR011642">
    <property type="entry name" value="Gate_dom"/>
</dbReference>
<evidence type="ECO:0000313" key="3">
    <source>
        <dbReference type="EMBL" id="AEE97545.1"/>
    </source>
</evidence>
<reference evidence="4" key="1">
    <citation type="submission" date="2010-11" db="EMBL/GenBank/DDBJ databases">
        <title>The complete genome of Mahella australiensis DSM 15567.</title>
        <authorList>
            <consortium name="US DOE Joint Genome Institute (JGI-PGF)"/>
            <person name="Lucas S."/>
            <person name="Copeland A."/>
            <person name="Lapidus A."/>
            <person name="Bruce D."/>
            <person name="Goodwin L."/>
            <person name="Pitluck S."/>
            <person name="Kyrpides N."/>
            <person name="Mavromatis K."/>
            <person name="Pagani I."/>
            <person name="Ivanova N."/>
            <person name="Teshima H."/>
            <person name="Brettin T."/>
            <person name="Detter J.C."/>
            <person name="Han C."/>
            <person name="Tapia R."/>
            <person name="Land M."/>
            <person name="Hauser L."/>
            <person name="Markowitz V."/>
            <person name="Cheng J.-F."/>
            <person name="Hugenholtz P."/>
            <person name="Woyke T."/>
            <person name="Wu D."/>
            <person name="Spring S."/>
            <person name="Pukall R."/>
            <person name="Steenblock K."/>
            <person name="Schneider S."/>
            <person name="Klenk H.-P."/>
            <person name="Eisen J.A."/>
        </authorList>
    </citation>
    <scope>NUCLEOTIDE SEQUENCE [LARGE SCALE GENOMIC DNA]</scope>
    <source>
        <strain evidence="4">DSM 15567 / CIP 107919 / 50-1 BON</strain>
    </source>
</reference>
<feature type="transmembrane region" description="Helical" evidence="1">
    <location>
        <begin position="88"/>
        <end position="112"/>
    </location>
</feature>
<dbReference type="AlphaFoldDB" id="F3ZWD6"/>
<name>F3ZWD6_MAHA5</name>
<keyword evidence="1" id="KW-0472">Membrane</keyword>
<dbReference type="Proteomes" id="UP000008457">
    <property type="component" value="Chromosome"/>
</dbReference>
<feature type="transmembrane region" description="Helical" evidence="1">
    <location>
        <begin position="133"/>
        <end position="153"/>
    </location>
</feature>
<keyword evidence="4" id="KW-1185">Reference proteome</keyword>
<protein>
    <submittedName>
        <fullName evidence="3">Nucleoside recognition domain protein</fullName>
    </submittedName>
</protein>
<dbReference type="STRING" id="697281.Mahau_2381"/>
<evidence type="ECO:0000256" key="1">
    <source>
        <dbReference type="SAM" id="Phobius"/>
    </source>
</evidence>
<dbReference type="EMBL" id="CP002360">
    <property type="protein sequence ID" value="AEE97545.1"/>
    <property type="molecule type" value="Genomic_DNA"/>
</dbReference>
<accession>F3ZWD6</accession>
<organism evidence="3 4">
    <name type="scientific">Mahella australiensis (strain DSM 15567 / CIP 107919 / 50-1 BON)</name>
    <dbReference type="NCBI Taxonomy" id="697281"/>
    <lineage>
        <taxon>Bacteria</taxon>
        <taxon>Bacillati</taxon>
        <taxon>Bacillota</taxon>
        <taxon>Clostridia</taxon>
        <taxon>Thermoanaerobacterales</taxon>
        <taxon>Thermoanaerobacterales Family IV. Incertae Sedis</taxon>
        <taxon>Mahella</taxon>
    </lineage>
</organism>
<dbReference type="RefSeq" id="WP_013781971.1">
    <property type="nucleotide sequence ID" value="NC_015520.1"/>
</dbReference>
<dbReference type="KEGG" id="mas:Mahau_2381"/>
<proteinExistence type="predicted"/>
<evidence type="ECO:0000313" key="4">
    <source>
        <dbReference type="Proteomes" id="UP000008457"/>
    </source>
</evidence>